<organism evidence="2 3">
    <name type="scientific">Lutimaribacter pacificus</name>
    <dbReference type="NCBI Taxonomy" id="391948"/>
    <lineage>
        <taxon>Bacteria</taxon>
        <taxon>Pseudomonadati</taxon>
        <taxon>Pseudomonadota</taxon>
        <taxon>Alphaproteobacteria</taxon>
        <taxon>Rhodobacterales</taxon>
        <taxon>Roseobacteraceae</taxon>
        <taxon>Lutimaribacter</taxon>
    </lineage>
</organism>
<dbReference type="RefSeq" id="WP_149789582.1">
    <property type="nucleotide sequence ID" value="NZ_FNIO01000012.1"/>
</dbReference>
<keyword evidence="3" id="KW-1185">Reference proteome</keyword>
<name>A0A1H0N8Y8_9RHOB</name>
<feature type="chain" id="PRO_5015064967" description="SmpA / OmlA family protein" evidence="1">
    <location>
        <begin position="28"/>
        <end position="141"/>
    </location>
</feature>
<dbReference type="AlphaFoldDB" id="A0A1H0N8Y8"/>
<dbReference type="Proteomes" id="UP000324252">
    <property type="component" value="Unassembled WGS sequence"/>
</dbReference>
<evidence type="ECO:0000256" key="1">
    <source>
        <dbReference type="SAM" id="SignalP"/>
    </source>
</evidence>
<dbReference type="OrthoDB" id="7867965at2"/>
<evidence type="ECO:0000313" key="3">
    <source>
        <dbReference type="Proteomes" id="UP000324252"/>
    </source>
</evidence>
<sequence>MTRWFGARSVLLTIALVALLPVGPAGAQQGDRLNQVNPRVGFTSVSRAFPEMDARYARVGTRRNVAQVRSIAVGQPLNDVRATLGSPAVGYNDGSFEYHLSLPLTGRDRLICQYRVFFDDEGRLTHGVWRRPQCADLVLGR</sequence>
<gene>
    <name evidence="2" type="ORF">SAMN05444142_11144</name>
</gene>
<evidence type="ECO:0008006" key="4">
    <source>
        <dbReference type="Google" id="ProtNLM"/>
    </source>
</evidence>
<dbReference type="EMBL" id="FQZZ01000011">
    <property type="protein sequence ID" value="SHK85926.1"/>
    <property type="molecule type" value="Genomic_DNA"/>
</dbReference>
<reference evidence="2 3" key="1">
    <citation type="submission" date="2016-11" db="EMBL/GenBank/DDBJ databases">
        <authorList>
            <person name="Varghese N."/>
            <person name="Submissions S."/>
        </authorList>
    </citation>
    <scope>NUCLEOTIDE SEQUENCE [LARGE SCALE GENOMIC DNA]</scope>
    <source>
        <strain evidence="2 3">DSM 29620</strain>
    </source>
</reference>
<protein>
    <recommendedName>
        <fullName evidence="4">SmpA / OmlA family protein</fullName>
    </recommendedName>
</protein>
<proteinExistence type="predicted"/>
<keyword evidence="1" id="KW-0732">Signal</keyword>
<accession>A0A1H0N8Y8</accession>
<evidence type="ECO:0000313" key="2">
    <source>
        <dbReference type="EMBL" id="SHK85926.1"/>
    </source>
</evidence>
<feature type="signal peptide" evidence="1">
    <location>
        <begin position="1"/>
        <end position="27"/>
    </location>
</feature>